<feature type="non-terminal residue" evidence="1">
    <location>
        <position position="205"/>
    </location>
</feature>
<gene>
    <name evidence="1" type="ORF">Celaphus_00019024</name>
</gene>
<protein>
    <submittedName>
        <fullName evidence="1">Uncharacterized protein</fullName>
    </submittedName>
</protein>
<reference evidence="1 2" key="1">
    <citation type="journal article" date="2018" name="Mol. Genet. Genomics">
        <title>The red deer Cervus elaphus genome CerEla1.0: sequencing, annotating, genes, and chromosomes.</title>
        <authorList>
            <person name="Bana N.A."/>
            <person name="Nyiri A."/>
            <person name="Nagy J."/>
            <person name="Frank K."/>
            <person name="Nagy T."/>
            <person name="Steger V."/>
            <person name="Schiller M."/>
            <person name="Lakatos P."/>
            <person name="Sugar L."/>
            <person name="Horn P."/>
            <person name="Barta E."/>
            <person name="Orosz L."/>
        </authorList>
    </citation>
    <scope>NUCLEOTIDE SEQUENCE [LARGE SCALE GENOMIC DNA]</scope>
    <source>
        <strain evidence="1">Hungarian</strain>
    </source>
</reference>
<sequence>MDAFILTAANEDDYLYTFNMYALDRPVIVHIVHVSVGHDVDYSTTGKSFVSAKIKGEISTSSSHETCPLSLTSNKTYLQSDLGTAHHERSLLMKGTESTLKYECRRVNMRLCSLDWPFFVTGSLLSGCLVTEDPQATCSWQRVFLSSVKGSPGVLICYQAPLYLPACVKVAQLLLWMRQTHHIYLPGIHRAFGLQGASPKRSTKA</sequence>
<dbReference type="EMBL" id="MKHE01000026">
    <property type="protein sequence ID" value="OWK02055.1"/>
    <property type="molecule type" value="Genomic_DNA"/>
</dbReference>
<organism evidence="1 2">
    <name type="scientific">Cervus elaphus hippelaphus</name>
    <name type="common">European red deer</name>
    <dbReference type="NCBI Taxonomy" id="46360"/>
    <lineage>
        <taxon>Eukaryota</taxon>
        <taxon>Metazoa</taxon>
        <taxon>Chordata</taxon>
        <taxon>Craniata</taxon>
        <taxon>Vertebrata</taxon>
        <taxon>Euteleostomi</taxon>
        <taxon>Mammalia</taxon>
        <taxon>Eutheria</taxon>
        <taxon>Laurasiatheria</taxon>
        <taxon>Artiodactyla</taxon>
        <taxon>Ruminantia</taxon>
        <taxon>Pecora</taxon>
        <taxon>Cervidae</taxon>
        <taxon>Cervinae</taxon>
        <taxon>Cervus</taxon>
    </lineage>
</organism>
<evidence type="ECO:0000313" key="1">
    <source>
        <dbReference type="EMBL" id="OWK02055.1"/>
    </source>
</evidence>
<name>A0A212C7V3_CEREH</name>
<comment type="caution">
    <text evidence="1">The sequence shown here is derived from an EMBL/GenBank/DDBJ whole genome shotgun (WGS) entry which is preliminary data.</text>
</comment>
<accession>A0A212C7V3</accession>
<dbReference type="AlphaFoldDB" id="A0A212C7V3"/>
<keyword evidence="2" id="KW-1185">Reference proteome</keyword>
<evidence type="ECO:0000313" key="2">
    <source>
        <dbReference type="Proteomes" id="UP000242450"/>
    </source>
</evidence>
<proteinExistence type="predicted"/>
<dbReference type="Proteomes" id="UP000242450">
    <property type="component" value="Chromosome 26"/>
</dbReference>